<evidence type="ECO:0000313" key="2">
    <source>
        <dbReference type="EMBL" id="KAG6949337.1"/>
    </source>
</evidence>
<feature type="region of interest" description="Disordered" evidence="1">
    <location>
        <begin position="89"/>
        <end position="134"/>
    </location>
</feature>
<name>A0A8T1TWB4_9STRA</name>
<feature type="compositionally biased region" description="Basic and acidic residues" evidence="1">
    <location>
        <begin position="98"/>
        <end position="121"/>
    </location>
</feature>
<proteinExistence type="predicted"/>
<evidence type="ECO:0000313" key="3">
    <source>
        <dbReference type="Proteomes" id="UP000688947"/>
    </source>
</evidence>
<reference evidence="2" key="1">
    <citation type="submission" date="2021-01" db="EMBL/GenBank/DDBJ databases">
        <title>Phytophthora aleatoria, a newly-described species from Pinus radiata is distinct from Phytophthora cactorum isolates based on comparative genomics.</title>
        <authorList>
            <person name="Mcdougal R."/>
            <person name="Panda P."/>
            <person name="Williams N."/>
            <person name="Studholme D.J."/>
        </authorList>
    </citation>
    <scope>NUCLEOTIDE SEQUENCE</scope>
    <source>
        <strain evidence="2">NZFS 3830</strain>
    </source>
</reference>
<gene>
    <name evidence="2" type="ORF">JG687_00014923</name>
</gene>
<dbReference type="OrthoDB" id="90817at2759"/>
<accession>A0A8T1TWB4</accession>
<sequence>MVSLAHQSEAINREDRLAVAITSAANLWLNEVVADTNQSQPSTTTRVPIQTAAHFYSAGQPTGASVNVPNWMPTQMTPLERSIVPAITRHHTAQSQRSSDREEKSAESEIEEAGHYSPRESDNDDDYECETESGEDIKKIDMRYERTILHLQQDENDLLIKKDPVRFSTMEEARLVNALFFMNYNGSRMTVFSCTSHVERVTPAPVCPQRTGIHKPLLIEVDNLLLGQQGPKQCLTTLRLRHKDSKEFLQMFYPMAFMFARTEIAFKFTKIVFGLQELLPDCFRGTLALRFGSMDHSQPIGKAFHQV</sequence>
<dbReference type="EMBL" id="JAENGZ010001262">
    <property type="protein sequence ID" value="KAG6949337.1"/>
    <property type="molecule type" value="Genomic_DNA"/>
</dbReference>
<dbReference type="AlphaFoldDB" id="A0A8T1TWB4"/>
<feature type="compositionally biased region" description="Acidic residues" evidence="1">
    <location>
        <begin position="122"/>
        <end position="134"/>
    </location>
</feature>
<dbReference type="Proteomes" id="UP000688947">
    <property type="component" value="Unassembled WGS sequence"/>
</dbReference>
<organism evidence="2 3">
    <name type="scientific">Phytophthora cactorum</name>
    <dbReference type="NCBI Taxonomy" id="29920"/>
    <lineage>
        <taxon>Eukaryota</taxon>
        <taxon>Sar</taxon>
        <taxon>Stramenopiles</taxon>
        <taxon>Oomycota</taxon>
        <taxon>Peronosporomycetes</taxon>
        <taxon>Peronosporales</taxon>
        <taxon>Peronosporaceae</taxon>
        <taxon>Phytophthora</taxon>
    </lineage>
</organism>
<protein>
    <submittedName>
        <fullName evidence="2">Uncharacterized protein</fullName>
    </submittedName>
</protein>
<comment type="caution">
    <text evidence="2">The sequence shown here is derived from an EMBL/GenBank/DDBJ whole genome shotgun (WGS) entry which is preliminary data.</text>
</comment>
<evidence type="ECO:0000256" key="1">
    <source>
        <dbReference type="SAM" id="MobiDB-lite"/>
    </source>
</evidence>